<dbReference type="GO" id="GO:0052621">
    <property type="term" value="F:diguanylate cyclase activity"/>
    <property type="evidence" value="ECO:0007669"/>
    <property type="project" value="UniProtKB-EC"/>
</dbReference>
<accession>D7DMQ8</accession>
<dbReference type="SUPFAM" id="SSF55073">
    <property type="entry name" value="Nucleotide cyclase"/>
    <property type="match status" value="1"/>
</dbReference>
<dbReference type="KEGG" id="meh:M301_2473"/>
<dbReference type="InterPro" id="IPR043128">
    <property type="entry name" value="Rev_trsase/Diguanyl_cyclase"/>
</dbReference>
<keyword evidence="5" id="KW-1185">Reference proteome</keyword>
<evidence type="ECO:0000256" key="1">
    <source>
        <dbReference type="ARBA" id="ARBA00012528"/>
    </source>
</evidence>
<sequence>MDHYPSQLFMDIARCDEYSSEAKIEYLTTLLNSLDVLIYVSDLETYELLFVNDYGQKTWGKPQVKQCFEYLQAGQHQPCSFCTNKLLLDAEGKPKGVHVWEFQNTVNQRWYQCRDQAIHWIDGRYVRLEIAVDITVNKELEQKLRDAKQKAETLARIDPLTNAYNRRAFFENVPRALEGALRKVTPFCLVMVDIDHFKQLNDVYGHNRGDEALTSLIEIMKINARASDLLYRFGGDEFVMVLLDCTDEQAAELIHRIRVGLTASPIRSGSTNILLTCSFGVSQARPDSTIESLMHEADEALYAGKSEGRDRVKLYRNLKNVRLEDTL</sequence>
<dbReference type="EC" id="2.7.7.65" evidence="1"/>
<dbReference type="Gene3D" id="3.30.70.270">
    <property type="match status" value="1"/>
</dbReference>
<evidence type="ECO:0000256" key="2">
    <source>
        <dbReference type="ARBA" id="ARBA00034247"/>
    </source>
</evidence>
<dbReference type="STRING" id="666681.M301_2473"/>
<dbReference type="InterPro" id="IPR029787">
    <property type="entry name" value="Nucleotide_cyclase"/>
</dbReference>
<dbReference type="PANTHER" id="PTHR45138">
    <property type="entry name" value="REGULATORY COMPONENTS OF SENSORY TRANSDUCTION SYSTEM"/>
    <property type="match status" value="1"/>
</dbReference>
<feature type="domain" description="GGDEF" evidence="3">
    <location>
        <begin position="185"/>
        <end position="317"/>
    </location>
</feature>
<dbReference type="FunFam" id="3.30.70.270:FF:000001">
    <property type="entry name" value="Diguanylate cyclase domain protein"/>
    <property type="match status" value="1"/>
</dbReference>
<dbReference type="PROSITE" id="PS50887">
    <property type="entry name" value="GGDEF"/>
    <property type="match status" value="1"/>
</dbReference>
<evidence type="ECO:0000313" key="4">
    <source>
        <dbReference type="EMBL" id="ADI30835.1"/>
    </source>
</evidence>
<dbReference type="EMBL" id="CP002056">
    <property type="protein sequence ID" value="ADI30835.1"/>
    <property type="molecule type" value="Genomic_DNA"/>
</dbReference>
<dbReference type="InterPro" id="IPR000160">
    <property type="entry name" value="GGDEF_dom"/>
</dbReference>
<dbReference type="eggNOG" id="COG3706">
    <property type="taxonomic scope" value="Bacteria"/>
</dbReference>
<dbReference type="HOGENOM" id="CLU_000445_11_4_4"/>
<dbReference type="NCBIfam" id="TIGR00254">
    <property type="entry name" value="GGDEF"/>
    <property type="match status" value="1"/>
</dbReference>
<evidence type="ECO:0000259" key="3">
    <source>
        <dbReference type="PROSITE" id="PS50887"/>
    </source>
</evidence>
<name>D7DMQ8_METV0</name>
<evidence type="ECO:0000313" key="5">
    <source>
        <dbReference type="Proteomes" id="UP000000383"/>
    </source>
</evidence>
<dbReference type="PANTHER" id="PTHR45138:SF9">
    <property type="entry name" value="DIGUANYLATE CYCLASE DGCM-RELATED"/>
    <property type="match status" value="1"/>
</dbReference>
<dbReference type="Gene3D" id="3.30.450.20">
    <property type="entry name" value="PAS domain"/>
    <property type="match status" value="1"/>
</dbReference>
<dbReference type="AlphaFoldDB" id="D7DMQ8"/>
<reference evidence="4 5" key="2">
    <citation type="journal article" date="2011" name="J. Bacteriol.">
        <title>Genomes of three methylotrophs from a single niche uncover genetic and metabolic divergence of Methylophilaceae.</title>
        <authorList>
            <person name="Lapidus A."/>
            <person name="Clum A."/>
            <person name="Labutti K."/>
            <person name="Kaluzhnaya M.G."/>
            <person name="Lim S."/>
            <person name="Beck D.A."/>
            <person name="Glavina Del Rio T."/>
            <person name="Nolan M."/>
            <person name="Mavromatis K."/>
            <person name="Huntemann M."/>
            <person name="Lucas S."/>
            <person name="Lidstrom M.E."/>
            <person name="Ivanova N."/>
            <person name="Chistoserdova L."/>
        </authorList>
    </citation>
    <scope>NUCLEOTIDE SEQUENCE [LARGE SCALE GENOMIC DNA]</scope>
    <source>
        <strain evidence="4 5">301</strain>
    </source>
</reference>
<dbReference type="RefSeq" id="WP_013149143.1">
    <property type="nucleotide sequence ID" value="NC_014207.1"/>
</dbReference>
<reference evidence="5" key="1">
    <citation type="submission" date="2010-05" db="EMBL/GenBank/DDBJ databases">
        <title>Complete sequence of Methylotenera sp. 301.</title>
        <authorList>
            <person name="Lucas S."/>
            <person name="Copeland A."/>
            <person name="Lapidus A."/>
            <person name="Cheng J.-F."/>
            <person name="Bruce D."/>
            <person name="Goodwin L."/>
            <person name="Pitluck S."/>
            <person name="Clum A."/>
            <person name="Land M."/>
            <person name="Hauser L."/>
            <person name="Kyrpides N."/>
            <person name="Ivanova N."/>
            <person name="Chistoservova L."/>
            <person name="Kalyuzhnaya M."/>
            <person name="Woyke T."/>
        </authorList>
    </citation>
    <scope>NUCLEOTIDE SEQUENCE [LARGE SCALE GENOMIC DNA]</scope>
    <source>
        <strain evidence="5">301</strain>
    </source>
</reference>
<dbReference type="Proteomes" id="UP000000383">
    <property type="component" value="Chromosome"/>
</dbReference>
<dbReference type="SMART" id="SM00267">
    <property type="entry name" value="GGDEF"/>
    <property type="match status" value="1"/>
</dbReference>
<dbReference type="InterPro" id="IPR050469">
    <property type="entry name" value="Diguanylate_Cyclase"/>
</dbReference>
<proteinExistence type="predicted"/>
<gene>
    <name evidence="4" type="ordered locus">M301_2473</name>
</gene>
<comment type="catalytic activity">
    <reaction evidence="2">
        <text>2 GTP = 3',3'-c-di-GMP + 2 diphosphate</text>
        <dbReference type="Rhea" id="RHEA:24898"/>
        <dbReference type="ChEBI" id="CHEBI:33019"/>
        <dbReference type="ChEBI" id="CHEBI:37565"/>
        <dbReference type="ChEBI" id="CHEBI:58805"/>
        <dbReference type="EC" id="2.7.7.65"/>
    </reaction>
</comment>
<dbReference type="CDD" id="cd01949">
    <property type="entry name" value="GGDEF"/>
    <property type="match status" value="1"/>
</dbReference>
<protein>
    <recommendedName>
        <fullName evidence="1">diguanylate cyclase</fullName>
        <ecNumber evidence="1">2.7.7.65</ecNumber>
    </recommendedName>
</protein>
<dbReference type="Pfam" id="PF00990">
    <property type="entry name" value="GGDEF"/>
    <property type="match status" value="1"/>
</dbReference>
<organism evidence="4 5">
    <name type="scientific">Methylotenera versatilis (strain 301)</name>
    <dbReference type="NCBI Taxonomy" id="666681"/>
    <lineage>
        <taxon>Bacteria</taxon>
        <taxon>Pseudomonadati</taxon>
        <taxon>Pseudomonadota</taxon>
        <taxon>Betaproteobacteria</taxon>
        <taxon>Nitrosomonadales</taxon>
        <taxon>Methylophilaceae</taxon>
        <taxon>Methylotenera</taxon>
    </lineage>
</organism>